<dbReference type="EMBL" id="CP042437">
    <property type="protein sequence ID" value="QEC75474.1"/>
    <property type="molecule type" value="Genomic_DNA"/>
</dbReference>
<dbReference type="Proteomes" id="UP000321362">
    <property type="component" value="Chromosome"/>
</dbReference>
<evidence type="ECO:0000313" key="2">
    <source>
        <dbReference type="Proteomes" id="UP000321362"/>
    </source>
</evidence>
<reference evidence="1 2" key="1">
    <citation type="journal article" date="2013" name="J. Microbiol.">
        <title>Mucilaginibacter ginsenosidivorax sp. nov., with ginsenoside converting activity isolated from sediment.</title>
        <authorList>
            <person name="Kim J.K."/>
            <person name="Choi T.E."/>
            <person name="Liu Q.M."/>
            <person name="Park H.Y."/>
            <person name="Yi T.H."/>
            <person name="Yoon M.H."/>
            <person name="Kim S.C."/>
            <person name="Im W.T."/>
        </authorList>
    </citation>
    <scope>NUCLEOTIDE SEQUENCE [LARGE SCALE GENOMIC DNA]</scope>
    <source>
        <strain evidence="1 2">KHI28</strain>
    </source>
</reference>
<evidence type="ECO:0000313" key="1">
    <source>
        <dbReference type="EMBL" id="QEC75474.1"/>
    </source>
</evidence>
<name>A0A5B8VUY1_9SPHI</name>
<keyword evidence="2" id="KW-1185">Reference proteome</keyword>
<dbReference type="OrthoDB" id="977150at2"/>
<protein>
    <recommendedName>
        <fullName evidence="3">Bacterial surface antigen (D15) domain-containing protein</fullName>
    </recommendedName>
</protein>
<organism evidence="1 2">
    <name type="scientific">Mucilaginibacter ginsenosidivorax</name>
    <dbReference type="NCBI Taxonomy" id="862126"/>
    <lineage>
        <taxon>Bacteria</taxon>
        <taxon>Pseudomonadati</taxon>
        <taxon>Bacteroidota</taxon>
        <taxon>Sphingobacteriia</taxon>
        <taxon>Sphingobacteriales</taxon>
        <taxon>Sphingobacteriaceae</taxon>
        <taxon>Mucilaginibacter</taxon>
    </lineage>
</organism>
<evidence type="ECO:0008006" key="3">
    <source>
        <dbReference type="Google" id="ProtNLM"/>
    </source>
</evidence>
<dbReference type="RefSeq" id="WP_147052619.1">
    <property type="nucleotide sequence ID" value="NZ_CP042437.1"/>
</dbReference>
<dbReference type="AlphaFoldDB" id="A0A5B8VUY1"/>
<accession>A0A5B8VUY1</accession>
<dbReference type="KEGG" id="mgk:FSB76_05760"/>
<proteinExistence type="predicted"/>
<sequence>MKKQLIGTLGLLFSIAGVCNAQKNIHQAYYPVGDDPNIGWFSTMASAKKYETILFEANPIVRYSVFNNIYKLGDRADNHFQAWYLSYRPQLRMYTENSLPVRTPSYRILAGTQQVCRIHDADLLTFSLESGHYSNGQDGGAFTDKYADGSPESEAVYKTITPQTNLSSILNRKSANFSTDLTEFIVNYRRNILAAGPNTDNIAIRTYSYKFGGTFYHDRFFGVFDAGGYSDEDIKIYGKVRLLAGFQYVEKVKWGRWSFTGNLERIFNAHQSVEPWRLETIATAYPIRATPDLGFFVTFIAGHDNYNYRFVDSGHQFGLGISWNLFPPIKLKNVFGQ</sequence>
<gene>
    <name evidence="1" type="ORF">FSB76_05760</name>
</gene>